<evidence type="ECO:0000313" key="3">
    <source>
        <dbReference type="EMBL" id="HCO23631.1"/>
    </source>
</evidence>
<evidence type="ECO:0000313" key="5">
    <source>
        <dbReference type="Proteomes" id="UP000263642"/>
    </source>
</evidence>
<feature type="signal peptide" evidence="2">
    <location>
        <begin position="1"/>
        <end position="23"/>
    </location>
</feature>
<reference evidence="3 5" key="1">
    <citation type="journal article" date="2018" name="Nat. Biotechnol.">
        <title>A standardized bacterial taxonomy based on genome phylogeny substantially revises the tree of life.</title>
        <authorList>
            <person name="Parks D.H."/>
            <person name="Chuvochina M."/>
            <person name="Waite D.W."/>
            <person name="Rinke C."/>
            <person name="Skarshewski A."/>
            <person name="Chaumeil P.A."/>
            <person name="Hugenholtz P."/>
        </authorList>
    </citation>
    <scope>NUCLEOTIDE SEQUENCE [LARGE SCALE GENOMIC DNA]</scope>
    <source>
        <strain evidence="3">UBA9375</strain>
    </source>
</reference>
<dbReference type="RefSeq" id="WP_002645538.1">
    <property type="nucleotide sequence ID" value="NZ_CAXBMG010000022.1"/>
</dbReference>
<keyword evidence="2" id="KW-0732">Signal</keyword>
<accession>A0A3D3R433</accession>
<evidence type="ECO:0000256" key="1">
    <source>
        <dbReference type="SAM" id="MobiDB-lite"/>
    </source>
</evidence>
<dbReference type="AlphaFoldDB" id="A0A3D3R433"/>
<feature type="chain" id="PRO_5017713107" evidence="2">
    <location>
        <begin position="24"/>
        <end position="119"/>
    </location>
</feature>
<evidence type="ECO:0000256" key="2">
    <source>
        <dbReference type="SAM" id="SignalP"/>
    </source>
</evidence>
<dbReference type="EMBL" id="CP042910">
    <property type="protein sequence ID" value="QEG17841.1"/>
    <property type="molecule type" value="Genomic_DNA"/>
</dbReference>
<keyword evidence="6" id="KW-1185">Reference proteome</keyword>
<evidence type="ECO:0000313" key="6">
    <source>
        <dbReference type="Proteomes" id="UP000322887"/>
    </source>
</evidence>
<dbReference type="Proteomes" id="UP000263642">
    <property type="component" value="Unassembled WGS sequence"/>
</dbReference>
<reference evidence="4 6" key="2">
    <citation type="submission" date="2019-08" db="EMBL/GenBank/DDBJ databases">
        <title>Deep-cultivation of Planctomycetes and their phenomic and genomic characterization uncovers novel biology.</title>
        <authorList>
            <person name="Wiegand S."/>
            <person name="Jogler M."/>
            <person name="Boedeker C."/>
            <person name="Pinto D."/>
            <person name="Vollmers J."/>
            <person name="Rivas-Marin E."/>
            <person name="Kohn T."/>
            <person name="Peeters S.H."/>
            <person name="Heuer A."/>
            <person name="Rast P."/>
            <person name="Oberbeckmann S."/>
            <person name="Bunk B."/>
            <person name="Jeske O."/>
            <person name="Meyerdierks A."/>
            <person name="Storesund J.E."/>
            <person name="Kallscheuer N."/>
            <person name="Luecker S."/>
            <person name="Lage O.M."/>
            <person name="Pohl T."/>
            <person name="Merkel B.J."/>
            <person name="Hornburger P."/>
            <person name="Mueller R.-W."/>
            <person name="Bruemmer F."/>
            <person name="Labrenz M."/>
            <person name="Spormann A.M."/>
            <person name="Op den Camp H."/>
            <person name="Overmann J."/>
            <person name="Amann R."/>
            <person name="Jetten M.S.M."/>
            <person name="Mascher T."/>
            <person name="Medema M.H."/>
            <person name="Devos D.P."/>
            <person name="Kaster A.-K."/>
            <person name="Ovreas L."/>
            <person name="Rohde M."/>
            <person name="Galperin M.Y."/>
            <person name="Jogler C."/>
        </authorList>
    </citation>
    <scope>NUCLEOTIDE SEQUENCE [LARGE SCALE GENOMIC DNA]</scope>
    <source>
        <strain evidence="4 6">DSM 8797</strain>
    </source>
</reference>
<organism evidence="3 5">
    <name type="scientific">Gimesia maris</name>
    <dbReference type="NCBI Taxonomy" id="122"/>
    <lineage>
        <taxon>Bacteria</taxon>
        <taxon>Pseudomonadati</taxon>
        <taxon>Planctomycetota</taxon>
        <taxon>Planctomycetia</taxon>
        <taxon>Planctomycetales</taxon>
        <taxon>Planctomycetaceae</taxon>
        <taxon>Gimesia</taxon>
    </lineage>
</organism>
<dbReference type="EMBL" id="DQAY01000063">
    <property type="protein sequence ID" value="HCO23631.1"/>
    <property type="molecule type" value="Genomic_DNA"/>
</dbReference>
<gene>
    <name evidence="3" type="ORF">DIT97_11440</name>
    <name evidence="4" type="ORF">GmarT_37250</name>
</gene>
<feature type="compositionally biased region" description="Basic and acidic residues" evidence="1">
    <location>
        <begin position="66"/>
        <end position="80"/>
    </location>
</feature>
<name>A0A3D3R433_9PLAN</name>
<feature type="region of interest" description="Disordered" evidence="1">
    <location>
        <begin position="51"/>
        <end position="119"/>
    </location>
</feature>
<proteinExistence type="predicted"/>
<protein>
    <submittedName>
        <fullName evidence="3">Uncharacterized protein</fullName>
    </submittedName>
</protein>
<dbReference type="Proteomes" id="UP000322887">
    <property type="component" value="Chromosome"/>
</dbReference>
<dbReference type="GeneID" id="98648224"/>
<sequence>MNPCVRLLLIALLLPVCTGCINASNTRISRVFSGRQAMTRSDKMEERKMLELEDPLPSSALGPDVVRPRDFSTQRTESRLAIEQSIRTRPYVQPRPGETLHPVPQLSDGNSKYPEVIRP</sequence>
<evidence type="ECO:0000313" key="4">
    <source>
        <dbReference type="EMBL" id="QEG17841.1"/>
    </source>
</evidence>